<dbReference type="Pfam" id="PF10135">
    <property type="entry name" value="Rod-binding"/>
    <property type="match status" value="1"/>
</dbReference>
<dbReference type="OrthoDB" id="289937at2"/>
<dbReference type="AlphaFoldDB" id="A0A6N6VR60"/>
<gene>
    <name evidence="3" type="ORF">GCL60_13125</name>
</gene>
<reference evidence="3 4" key="1">
    <citation type="submission" date="2019-10" db="EMBL/GenBank/DDBJ databases">
        <title>New species of Slilvanegrellaceae.</title>
        <authorList>
            <person name="Pitt A."/>
            <person name="Hahn M.W."/>
        </authorList>
    </citation>
    <scope>NUCLEOTIDE SEQUENCE [LARGE SCALE GENOMIC DNA]</scope>
    <source>
        <strain evidence="3 4">SP-Ram-0.45-NSY-1</strain>
    </source>
</reference>
<name>A0A6N6VR60_9BACT</name>
<evidence type="ECO:0000259" key="2">
    <source>
        <dbReference type="Pfam" id="PF10135"/>
    </source>
</evidence>
<keyword evidence="4" id="KW-1185">Reference proteome</keyword>
<dbReference type="InterPro" id="IPR019301">
    <property type="entry name" value="Flagellar_prot_FlgJ_N"/>
</dbReference>
<comment type="caution">
    <text evidence="3">The sequence shown here is derived from an EMBL/GenBank/DDBJ whole genome shotgun (WGS) entry which is preliminary data.</text>
</comment>
<evidence type="ECO:0000313" key="4">
    <source>
        <dbReference type="Proteomes" id="UP000437748"/>
    </source>
</evidence>
<evidence type="ECO:0000313" key="3">
    <source>
        <dbReference type="EMBL" id="KAB8036780.1"/>
    </source>
</evidence>
<dbReference type="Proteomes" id="UP000437748">
    <property type="component" value="Unassembled WGS sequence"/>
</dbReference>
<accession>A0A6N6VR60</accession>
<dbReference type="RefSeq" id="WP_153421195.1">
    <property type="nucleotide sequence ID" value="NZ_WFLM01000005.1"/>
</dbReference>
<evidence type="ECO:0000256" key="1">
    <source>
        <dbReference type="SAM" id="MobiDB-lite"/>
    </source>
</evidence>
<feature type="region of interest" description="Disordered" evidence="1">
    <location>
        <begin position="14"/>
        <end position="38"/>
    </location>
</feature>
<protein>
    <recommendedName>
        <fullName evidence="2">Flagellar protein FlgJ N-terminal domain-containing protein</fullName>
    </recommendedName>
</protein>
<sequence length="165" mass="19188">MRINLIDNAPLNKSNEYLRPDEKINTQKTDDKNKNPKLLQKVKDAENVAKEFETIYLDMMLKSMRQTSKPEDESNAHDIFQGMLDGEYTKLMADSQSFGIRDLILNWMKENDPSLNPNLKTLEDSKTDINGKKDLLNAKKMIDSMKNDSYMSKMAIEQYKIEMNK</sequence>
<proteinExistence type="predicted"/>
<organism evidence="3 4">
    <name type="scientific">Silvanigrella paludirubra</name>
    <dbReference type="NCBI Taxonomy" id="2499159"/>
    <lineage>
        <taxon>Bacteria</taxon>
        <taxon>Pseudomonadati</taxon>
        <taxon>Bdellovibrionota</taxon>
        <taxon>Oligoflexia</taxon>
        <taxon>Silvanigrellales</taxon>
        <taxon>Silvanigrellaceae</taxon>
        <taxon>Silvanigrella</taxon>
    </lineage>
</organism>
<feature type="compositionally biased region" description="Basic and acidic residues" evidence="1">
    <location>
        <begin position="16"/>
        <end position="34"/>
    </location>
</feature>
<dbReference type="EMBL" id="WFLM01000005">
    <property type="protein sequence ID" value="KAB8036780.1"/>
    <property type="molecule type" value="Genomic_DNA"/>
</dbReference>
<feature type="domain" description="Flagellar protein FlgJ N-terminal" evidence="2">
    <location>
        <begin position="62"/>
        <end position="105"/>
    </location>
</feature>